<dbReference type="EMBL" id="NGJU01000001">
    <property type="protein sequence ID" value="RST97867.1"/>
    <property type="molecule type" value="Genomic_DNA"/>
</dbReference>
<feature type="active site" description="Schiff-base intermediate with acetaldehyde" evidence="7">
    <location>
        <position position="152"/>
    </location>
</feature>
<evidence type="ECO:0000256" key="6">
    <source>
        <dbReference type="ARBA" id="ARBA00056337"/>
    </source>
</evidence>
<sequence>MNLNRLIDHTVLKPETTQGEIETLCQEAIEHNFMSVCVQPTWVNLAADLLKGSQSVVCTVIGFPLGANTTKVKAFEAADAEANGAKEVDMVINIGWVKDEQWEKVLTDIKAVVEAVKEETLVKVIVETALLTTAELERVTEIVAVSGAEFIKTSTGFSTAGAQITDVELMSRVSNGRIKVKASGGVRTKVDADKMVAAGANRIGTSNGIEIVAG</sequence>
<evidence type="ECO:0000256" key="3">
    <source>
        <dbReference type="ARBA" id="ARBA00023239"/>
    </source>
</evidence>
<dbReference type="AlphaFoldDB" id="A0A429ZVR2"/>
<evidence type="ECO:0000256" key="1">
    <source>
        <dbReference type="ARBA" id="ARBA00010936"/>
    </source>
</evidence>
<dbReference type="FunFam" id="3.20.20.70:FF:000044">
    <property type="entry name" value="Deoxyribose-phosphate aldolase"/>
    <property type="match status" value="1"/>
</dbReference>
<dbReference type="Gene3D" id="3.20.20.70">
    <property type="entry name" value="Aldolase class I"/>
    <property type="match status" value="1"/>
</dbReference>
<dbReference type="HAMAP" id="MF_00114">
    <property type="entry name" value="DeoC_type1"/>
    <property type="match status" value="1"/>
</dbReference>
<dbReference type="InterPro" id="IPR011343">
    <property type="entry name" value="DeoC"/>
</dbReference>
<dbReference type="CDD" id="cd00959">
    <property type="entry name" value="DeoC"/>
    <property type="match status" value="1"/>
</dbReference>
<keyword evidence="9" id="KW-1185">Reference proteome</keyword>
<evidence type="ECO:0000256" key="7">
    <source>
        <dbReference type="HAMAP-Rule" id="MF_00114"/>
    </source>
</evidence>
<evidence type="ECO:0000256" key="4">
    <source>
        <dbReference type="ARBA" id="ARBA00023270"/>
    </source>
</evidence>
<dbReference type="InterPro" id="IPR002915">
    <property type="entry name" value="DeoC/FbaB/LacD_aldolase"/>
</dbReference>
<comment type="pathway">
    <text evidence="7">Carbohydrate degradation; 2-deoxy-D-ribose 1-phosphate degradation; D-glyceraldehyde 3-phosphate and acetaldehyde from 2-deoxy-alpha-D-ribose 1-phosphate: step 2/2.</text>
</comment>
<dbReference type="Proteomes" id="UP000287239">
    <property type="component" value="Unassembled WGS sequence"/>
</dbReference>
<evidence type="ECO:0000313" key="8">
    <source>
        <dbReference type="EMBL" id="RST97867.1"/>
    </source>
</evidence>
<dbReference type="NCBIfam" id="TIGR00126">
    <property type="entry name" value="deoC"/>
    <property type="match status" value="1"/>
</dbReference>
<dbReference type="GO" id="GO:0005737">
    <property type="term" value="C:cytoplasm"/>
    <property type="evidence" value="ECO:0007669"/>
    <property type="project" value="UniProtKB-SubCell"/>
</dbReference>
<dbReference type="PANTHER" id="PTHR10889">
    <property type="entry name" value="DEOXYRIBOSE-PHOSPHATE ALDOLASE"/>
    <property type="match status" value="1"/>
</dbReference>
<gene>
    <name evidence="7" type="primary">deoC</name>
    <name evidence="8" type="ORF">CBF35_00830</name>
</gene>
<dbReference type="GO" id="GO:0004139">
    <property type="term" value="F:deoxyribose-phosphate aldolase activity"/>
    <property type="evidence" value="ECO:0007669"/>
    <property type="project" value="UniProtKB-UniRule"/>
</dbReference>
<dbReference type="GO" id="GO:0016052">
    <property type="term" value="P:carbohydrate catabolic process"/>
    <property type="evidence" value="ECO:0007669"/>
    <property type="project" value="TreeGrafter"/>
</dbReference>
<feature type="active site" description="Proton donor/acceptor" evidence="7">
    <location>
        <position position="181"/>
    </location>
</feature>
<comment type="similarity">
    <text evidence="1 7">Belongs to the DeoC/FbaB aldolase family. DeoC type 1 subfamily.</text>
</comment>
<comment type="function">
    <text evidence="6 7">Catalyzes a reversible aldol reaction between acetaldehyde and D-glyceraldehyde 3-phosphate to generate 2-deoxy-D-ribose 5-phosphate.</text>
</comment>
<dbReference type="SUPFAM" id="SSF51569">
    <property type="entry name" value="Aldolase"/>
    <property type="match status" value="1"/>
</dbReference>
<dbReference type="GO" id="GO:0009264">
    <property type="term" value="P:deoxyribonucleotide catabolic process"/>
    <property type="evidence" value="ECO:0007669"/>
    <property type="project" value="UniProtKB-UniRule"/>
</dbReference>
<dbReference type="InterPro" id="IPR028581">
    <property type="entry name" value="DeoC_typeI"/>
</dbReference>
<organism evidence="8 9">
    <name type="scientific">Vagococcus salmoninarum</name>
    <dbReference type="NCBI Taxonomy" id="2739"/>
    <lineage>
        <taxon>Bacteria</taxon>
        <taxon>Bacillati</taxon>
        <taxon>Bacillota</taxon>
        <taxon>Bacilli</taxon>
        <taxon>Lactobacillales</taxon>
        <taxon>Enterococcaceae</taxon>
        <taxon>Vagococcus</taxon>
    </lineage>
</organism>
<protein>
    <recommendedName>
        <fullName evidence="7">Deoxyribose-phosphate aldolase</fullName>
        <shortName evidence="7">DERA</shortName>
        <ecNumber evidence="7">4.1.2.4</ecNumber>
    </recommendedName>
    <alternativeName>
        <fullName evidence="7">2-deoxy-D-ribose 5-phosphate aldolase</fullName>
    </alternativeName>
    <alternativeName>
        <fullName evidence="7">Phosphodeoxyriboaldolase</fullName>
        <shortName evidence="7">Deoxyriboaldolase</shortName>
    </alternativeName>
</protein>
<reference evidence="8 9" key="1">
    <citation type="submission" date="2017-05" db="EMBL/GenBank/DDBJ databases">
        <title>Vagococcus spp. assemblies.</title>
        <authorList>
            <person name="Gulvik C.A."/>
        </authorList>
    </citation>
    <scope>NUCLEOTIDE SEQUENCE [LARGE SCALE GENOMIC DNA]</scope>
    <source>
        <strain evidence="8 9">NCFB 2777</strain>
    </source>
</reference>
<dbReference type="RefSeq" id="WP_126777990.1">
    <property type="nucleotide sequence ID" value="NZ_NGJU01000001.1"/>
</dbReference>
<dbReference type="GO" id="GO:0006018">
    <property type="term" value="P:2-deoxyribose 1-phosphate catabolic process"/>
    <property type="evidence" value="ECO:0007669"/>
    <property type="project" value="UniProtKB-UniRule"/>
</dbReference>
<keyword evidence="3 7" id="KW-0456">Lyase</keyword>
<proteinExistence type="inferred from homology"/>
<name>A0A429ZVR2_9ENTE</name>
<dbReference type="EC" id="4.1.2.4" evidence="7"/>
<evidence type="ECO:0000313" key="9">
    <source>
        <dbReference type="Proteomes" id="UP000287239"/>
    </source>
</evidence>
<dbReference type="UniPathway" id="UPA00002">
    <property type="reaction ID" value="UER00468"/>
</dbReference>
<comment type="catalytic activity">
    <reaction evidence="5 7">
        <text>2-deoxy-D-ribose 5-phosphate = D-glyceraldehyde 3-phosphate + acetaldehyde</text>
        <dbReference type="Rhea" id="RHEA:12821"/>
        <dbReference type="ChEBI" id="CHEBI:15343"/>
        <dbReference type="ChEBI" id="CHEBI:59776"/>
        <dbReference type="ChEBI" id="CHEBI:62877"/>
        <dbReference type="EC" id="4.1.2.4"/>
    </reaction>
</comment>
<dbReference type="InterPro" id="IPR013785">
    <property type="entry name" value="Aldolase_TIM"/>
</dbReference>
<dbReference type="PANTHER" id="PTHR10889:SF1">
    <property type="entry name" value="DEOXYRIBOSE-PHOSPHATE ALDOLASE"/>
    <property type="match status" value="1"/>
</dbReference>
<evidence type="ECO:0000256" key="2">
    <source>
        <dbReference type="ARBA" id="ARBA00022490"/>
    </source>
</evidence>
<keyword evidence="2 7" id="KW-0963">Cytoplasm</keyword>
<dbReference type="SMART" id="SM01133">
    <property type="entry name" value="DeoC"/>
    <property type="match status" value="1"/>
</dbReference>
<dbReference type="Pfam" id="PF01791">
    <property type="entry name" value="DeoC"/>
    <property type="match status" value="1"/>
</dbReference>
<dbReference type="GeneID" id="98566897"/>
<comment type="caution">
    <text evidence="8">The sequence shown here is derived from an EMBL/GenBank/DDBJ whole genome shotgun (WGS) entry which is preliminary data.</text>
</comment>
<comment type="subcellular location">
    <subcellularLocation>
        <location evidence="7">Cytoplasm</location>
    </subcellularLocation>
</comment>
<dbReference type="PIRSF" id="PIRSF001357">
    <property type="entry name" value="DeoC"/>
    <property type="match status" value="1"/>
</dbReference>
<keyword evidence="4 7" id="KW-0704">Schiff base</keyword>
<evidence type="ECO:0000256" key="5">
    <source>
        <dbReference type="ARBA" id="ARBA00048791"/>
    </source>
</evidence>
<accession>A0A429ZVR2</accession>
<feature type="active site" description="Proton donor/acceptor" evidence="7">
    <location>
        <position position="89"/>
    </location>
</feature>
<dbReference type="OrthoDB" id="9778711at2"/>